<dbReference type="InterPro" id="IPR016024">
    <property type="entry name" value="ARM-type_fold"/>
</dbReference>
<comment type="caution">
    <text evidence="1">The sequence shown here is derived from an EMBL/GenBank/DDBJ whole genome shotgun (WGS) entry which is preliminary data.</text>
</comment>
<organism evidence="1 2">
    <name type="scientific">Plakobranchus ocellatus</name>
    <dbReference type="NCBI Taxonomy" id="259542"/>
    <lineage>
        <taxon>Eukaryota</taxon>
        <taxon>Metazoa</taxon>
        <taxon>Spiralia</taxon>
        <taxon>Lophotrochozoa</taxon>
        <taxon>Mollusca</taxon>
        <taxon>Gastropoda</taxon>
        <taxon>Heterobranchia</taxon>
        <taxon>Euthyneura</taxon>
        <taxon>Panpulmonata</taxon>
        <taxon>Sacoglossa</taxon>
        <taxon>Placobranchoidea</taxon>
        <taxon>Plakobranchidae</taxon>
        <taxon>Plakobranchus</taxon>
    </lineage>
</organism>
<dbReference type="Gene3D" id="1.25.10.10">
    <property type="entry name" value="Leucine-rich Repeat Variant"/>
    <property type="match status" value="1"/>
</dbReference>
<dbReference type="InterPro" id="IPR000225">
    <property type="entry name" value="Armadillo"/>
</dbReference>
<dbReference type="Proteomes" id="UP000735302">
    <property type="component" value="Unassembled WGS sequence"/>
</dbReference>
<dbReference type="AlphaFoldDB" id="A0AAV4D550"/>
<accession>A0AAV4D550</accession>
<sequence>MLQVVILARIIPDEEQAKSSAAGIKLLVDLLQDSRSEEVQALAADCVASLTHTRAGVAAAIVAINAVDHLCQMLLSEAEQVRGTAAIALGYLSHDHKGERLILQRCRTDPYLMKVIRYYTKRIRLAPTFTEGWQHYRKVGLPPIP</sequence>
<evidence type="ECO:0000313" key="1">
    <source>
        <dbReference type="EMBL" id="GFO39289.1"/>
    </source>
</evidence>
<keyword evidence="2" id="KW-1185">Reference proteome</keyword>
<evidence type="ECO:0000313" key="2">
    <source>
        <dbReference type="Proteomes" id="UP000735302"/>
    </source>
</evidence>
<reference evidence="1 2" key="1">
    <citation type="journal article" date="2021" name="Elife">
        <title>Chloroplast acquisition without the gene transfer in kleptoplastic sea slugs, Plakobranchus ocellatus.</title>
        <authorList>
            <person name="Maeda T."/>
            <person name="Takahashi S."/>
            <person name="Yoshida T."/>
            <person name="Shimamura S."/>
            <person name="Takaki Y."/>
            <person name="Nagai Y."/>
            <person name="Toyoda A."/>
            <person name="Suzuki Y."/>
            <person name="Arimoto A."/>
            <person name="Ishii H."/>
            <person name="Satoh N."/>
            <person name="Nishiyama T."/>
            <person name="Hasebe M."/>
            <person name="Maruyama T."/>
            <person name="Minagawa J."/>
            <person name="Obokata J."/>
            <person name="Shigenobu S."/>
        </authorList>
    </citation>
    <scope>NUCLEOTIDE SEQUENCE [LARGE SCALE GENOMIC DNA]</scope>
</reference>
<dbReference type="SUPFAM" id="SSF48371">
    <property type="entry name" value="ARM repeat"/>
    <property type="match status" value="1"/>
</dbReference>
<dbReference type="InterPro" id="IPR011989">
    <property type="entry name" value="ARM-like"/>
</dbReference>
<dbReference type="InterPro" id="IPR043379">
    <property type="entry name" value="ANKAR"/>
</dbReference>
<dbReference type="PANTHER" id="PTHR46464">
    <property type="entry name" value="ANK_REP_REGION DOMAIN-CONTAINING PROTEIN"/>
    <property type="match status" value="1"/>
</dbReference>
<gene>
    <name evidence="1" type="ORF">PoB_006579400</name>
</gene>
<dbReference type="PANTHER" id="PTHR46464:SF2">
    <property type="entry name" value="ANKYRIN AND ARMADILLO REPEAT-CONTAINING PROTEIN"/>
    <property type="match status" value="1"/>
</dbReference>
<protein>
    <submittedName>
        <fullName evidence="1">Ankyrin and armadillo repeat-containing protein</fullName>
    </submittedName>
</protein>
<dbReference type="EMBL" id="BLXT01007475">
    <property type="protein sequence ID" value="GFO39289.1"/>
    <property type="molecule type" value="Genomic_DNA"/>
</dbReference>
<dbReference type="SMART" id="SM00185">
    <property type="entry name" value="ARM"/>
    <property type="match status" value="2"/>
</dbReference>
<name>A0AAV4D550_9GAST</name>
<proteinExistence type="predicted"/>